<proteinExistence type="predicted"/>
<dbReference type="Pfam" id="PF02012">
    <property type="entry name" value="BNR"/>
    <property type="match status" value="1"/>
</dbReference>
<comment type="caution">
    <text evidence="1">The sequence shown here is derived from an EMBL/GenBank/DDBJ whole genome shotgun (WGS) entry which is preliminary data.</text>
</comment>
<name>A0A7W9ALI6_9SPHN</name>
<dbReference type="CDD" id="cd15482">
    <property type="entry name" value="Sialidase_non-viral"/>
    <property type="match status" value="1"/>
</dbReference>
<protein>
    <submittedName>
        <fullName evidence="1">Photosystem II stability/assembly factor-like uncharacterized protein</fullName>
    </submittedName>
</protein>
<reference evidence="1 2" key="1">
    <citation type="submission" date="2020-08" db="EMBL/GenBank/DDBJ databases">
        <title>Genomic Encyclopedia of Type Strains, Phase IV (KMG-IV): sequencing the most valuable type-strain genomes for metagenomic binning, comparative biology and taxonomic classification.</title>
        <authorList>
            <person name="Goeker M."/>
        </authorList>
    </citation>
    <scope>NUCLEOTIDE SEQUENCE [LARGE SCALE GENOMIC DNA]</scope>
    <source>
        <strain evidence="1 2">DSM 25079</strain>
    </source>
</reference>
<keyword evidence="2" id="KW-1185">Reference proteome</keyword>
<dbReference type="PANTHER" id="PTHR43739:SF5">
    <property type="entry name" value="EXO-ALPHA-SIALIDASE"/>
    <property type="match status" value="1"/>
</dbReference>
<dbReference type="InterPro" id="IPR002860">
    <property type="entry name" value="BNR_rpt"/>
</dbReference>
<dbReference type="EMBL" id="JACIJC010000008">
    <property type="protein sequence ID" value="MBB5687733.1"/>
    <property type="molecule type" value="Genomic_DNA"/>
</dbReference>
<dbReference type="PANTHER" id="PTHR43739">
    <property type="entry name" value="XYLOGLUCANASE (EUROFUNG)"/>
    <property type="match status" value="1"/>
</dbReference>
<dbReference type="SUPFAM" id="SSF110296">
    <property type="entry name" value="Oligoxyloglucan reducing end-specific cellobiohydrolase"/>
    <property type="match status" value="1"/>
</dbReference>
<evidence type="ECO:0000313" key="1">
    <source>
        <dbReference type="EMBL" id="MBB5687733.1"/>
    </source>
</evidence>
<organism evidence="1 2">
    <name type="scientific">Sphingobium boeckii</name>
    <dbReference type="NCBI Taxonomy" id="1082345"/>
    <lineage>
        <taxon>Bacteria</taxon>
        <taxon>Pseudomonadati</taxon>
        <taxon>Pseudomonadota</taxon>
        <taxon>Alphaproteobacteria</taxon>
        <taxon>Sphingomonadales</taxon>
        <taxon>Sphingomonadaceae</taxon>
        <taxon>Sphingobium</taxon>
    </lineage>
</organism>
<dbReference type="InterPro" id="IPR052025">
    <property type="entry name" value="Xyloglucanase_GH74"/>
</dbReference>
<dbReference type="GO" id="GO:0010411">
    <property type="term" value="P:xyloglucan metabolic process"/>
    <property type="evidence" value="ECO:0007669"/>
    <property type="project" value="TreeGrafter"/>
</dbReference>
<dbReference type="InterPro" id="IPR015943">
    <property type="entry name" value="WD40/YVTN_repeat-like_dom_sf"/>
</dbReference>
<sequence length="355" mass="38429">MMTSILLAGTWDSRPNTVGTLYRSEDGGGFVPAEGIPLNTGVQSITPHPARPGTLYAATHHGLFRSVDNGLSFAKLAVPTQPGEHFWSLAIHPDNPDTMLAGCGPIGVYKTIDGGESWRRVGSREAMNERLDMSNGAFFKHSRIMSLAYDPSDPTKIYGAVETSGFIVSDDGGETWEDRSDGLMRLVDEDPSLRSKINVADEYEGILDAHAVRLSQDRPGVVFYACRMGLFSTADAGRSWRNHDIRRFADFSYTRDMRIAANDPPTMYLALSIASRSDSGALYRSDDLGESLRRADMPVTATSTIMGMGASVTSSDKVVYVTRGGQVHWSEDGAASWSALQLPADAGDAYCAAII</sequence>
<dbReference type="AlphaFoldDB" id="A0A7W9ALI6"/>
<gene>
    <name evidence="1" type="ORF">FHS49_003779</name>
</gene>
<dbReference type="Gene3D" id="2.130.10.10">
    <property type="entry name" value="YVTN repeat-like/Quinoprotein amine dehydrogenase"/>
    <property type="match status" value="3"/>
</dbReference>
<dbReference type="RefSeq" id="WP_184021928.1">
    <property type="nucleotide sequence ID" value="NZ_JACIJC010000008.1"/>
</dbReference>
<evidence type="ECO:0000313" key="2">
    <source>
        <dbReference type="Proteomes" id="UP000549617"/>
    </source>
</evidence>
<accession>A0A7W9ALI6</accession>
<dbReference type="Proteomes" id="UP000549617">
    <property type="component" value="Unassembled WGS sequence"/>
</dbReference>